<evidence type="ECO:0000256" key="1">
    <source>
        <dbReference type="ARBA" id="ARBA00023242"/>
    </source>
</evidence>
<dbReference type="InterPro" id="IPR038704">
    <property type="entry name" value="YEAST_sf"/>
</dbReference>
<evidence type="ECO:0000313" key="6">
    <source>
        <dbReference type="Proteomes" id="UP001634394"/>
    </source>
</evidence>
<dbReference type="InterPro" id="IPR055129">
    <property type="entry name" value="YEATS_dom"/>
</dbReference>
<gene>
    <name evidence="5" type="ORF">ACJMK2_043587</name>
</gene>
<feature type="region of interest" description="Disordered" evidence="3">
    <location>
        <begin position="157"/>
        <end position="206"/>
    </location>
</feature>
<dbReference type="GO" id="GO:0005634">
    <property type="term" value="C:nucleus"/>
    <property type="evidence" value="ECO:0007669"/>
    <property type="project" value="UniProtKB-SubCell"/>
</dbReference>
<accession>A0ABD3VXE3</accession>
<dbReference type="PANTHER" id="PTHR47827:SF3">
    <property type="entry name" value="AF-9 ANC1 HOMOLOGY DOMAIN-CONTAINING PROTEIN"/>
    <property type="match status" value="1"/>
</dbReference>
<dbReference type="CDD" id="cd16906">
    <property type="entry name" value="YEATS_AF-9_like"/>
    <property type="match status" value="1"/>
</dbReference>
<comment type="caution">
    <text evidence="5">The sequence shown here is derived from an EMBL/GenBank/DDBJ whole genome shotgun (WGS) entry which is preliminary data.</text>
</comment>
<dbReference type="Pfam" id="PF03366">
    <property type="entry name" value="YEATS"/>
    <property type="match status" value="1"/>
</dbReference>
<evidence type="ECO:0000313" key="5">
    <source>
        <dbReference type="EMBL" id="KAL3866279.1"/>
    </source>
</evidence>
<reference evidence="5 6" key="1">
    <citation type="submission" date="2024-11" db="EMBL/GenBank/DDBJ databases">
        <title>Chromosome-level genome assembly of the freshwater bivalve Anodonta woodiana.</title>
        <authorList>
            <person name="Chen X."/>
        </authorList>
    </citation>
    <scope>NUCLEOTIDE SEQUENCE [LARGE SCALE GENOMIC DNA]</scope>
    <source>
        <strain evidence="5">MN2024</strain>
        <tissue evidence="5">Gills</tissue>
    </source>
</reference>
<dbReference type="PANTHER" id="PTHR47827">
    <property type="entry name" value="AHD DOMAIN-CONTAINING PROTEIN"/>
    <property type="match status" value="1"/>
</dbReference>
<name>A0ABD3VXE3_SINWO</name>
<dbReference type="InterPro" id="IPR052790">
    <property type="entry name" value="YEATS_domain"/>
</dbReference>
<sequence length="350" mass="38913">MPCVQVAVEIGHRANPSVTPTKEGFTHEWTVYVRAQDGSNIAHFVDKVEFHLHDTFGDHLRVVTEPPYHVSGVAYADVDLTIEIYFKNKEEPQKIRFNYNLFLKTQKPASYIRCEKLTFIKPSDEFKKLLIKAGGVYVLPPVRAQFADLCETPIQTGSLKKRKQPSAISSKENVMPPGENQSAGLSGPPTKPVKKPKQPSTISSKVLALPPVDTQFSDLFGSPIKVLKQKQPSIISSKRQTDPKNSERKKRTGSPILTVDTIMAKKQRVHFSNITKIEQKEDLSLPMDISSESDDDFWGDLTGAADLDIIPTCGVSKSSNQNYSRSDLKQLMAELGDDSTDDDIIDTVNA</sequence>
<dbReference type="AlphaFoldDB" id="A0ABD3VXE3"/>
<protein>
    <recommendedName>
        <fullName evidence="4">YEATS domain-containing protein</fullName>
    </recommendedName>
</protein>
<comment type="subcellular location">
    <subcellularLocation>
        <location evidence="2">Nucleus</location>
    </subcellularLocation>
</comment>
<evidence type="ECO:0000256" key="2">
    <source>
        <dbReference type="PROSITE-ProRule" id="PRU00376"/>
    </source>
</evidence>
<dbReference type="EMBL" id="JBJQND010000009">
    <property type="protein sequence ID" value="KAL3866279.1"/>
    <property type="molecule type" value="Genomic_DNA"/>
</dbReference>
<dbReference type="Gene3D" id="2.60.40.1970">
    <property type="entry name" value="YEATS domain"/>
    <property type="match status" value="1"/>
</dbReference>
<keyword evidence="6" id="KW-1185">Reference proteome</keyword>
<evidence type="ECO:0000256" key="3">
    <source>
        <dbReference type="SAM" id="MobiDB-lite"/>
    </source>
</evidence>
<organism evidence="5 6">
    <name type="scientific">Sinanodonta woodiana</name>
    <name type="common">Chinese pond mussel</name>
    <name type="synonym">Anodonta woodiana</name>
    <dbReference type="NCBI Taxonomy" id="1069815"/>
    <lineage>
        <taxon>Eukaryota</taxon>
        <taxon>Metazoa</taxon>
        <taxon>Spiralia</taxon>
        <taxon>Lophotrochozoa</taxon>
        <taxon>Mollusca</taxon>
        <taxon>Bivalvia</taxon>
        <taxon>Autobranchia</taxon>
        <taxon>Heteroconchia</taxon>
        <taxon>Palaeoheterodonta</taxon>
        <taxon>Unionida</taxon>
        <taxon>Unionoidea</taxon>
        <taxon>Unionidae</taxon>
        <taxon>Unioninae</taxon>
        <taxon>Sinanodonta</taxon>
    </lineage>
</organism>
<dbReference type="PROSITE" id="PS51037">
    <property type="entry name" value="YEATS"/>
    <property type="match status" value="1"/>
</dbReference>
<feature type="region of interest" description="Disordered" evidence="3">
    <location>
        <begin position="231"/>
        <end position="253"/>
    </location>
</feature>
<feature type="domain" description="YEATS" evidence="4">
    <location>
        <begin position="1"/>
        <end position="133"/>
    </location>
</feature>
<evidence type="ECO:0000259" key="4">
    <source>
        <dbReference type="PROSITE" id="PS51037"/>
    </source>
</evidence>
<proteinExistence type="predicted"/>
<dbReference type="Proteomes" id="UP001634394">
    <property type="component" value="Unassembled WGS sequence"/>
</dbReference>
<keyword evidence="1 2" id="KW-0539">Nucleus</keyword>